<evidence type="ECO:0000313" key="3">
    <source>
        <dbReference type="EMBL" id="MCI40069.1"/>
    </source>
</evidence>
<dbReference type="EMBL" id="LXQA010275420">
    <property type="protein sequence ID" value="MCI40069.1"/>
    <property type="molecule type" value="Genomic_DNA"/>
</dbReference>
<dbReference type="PANTHER" id="PTHR36766:SF40">
    <property type="entry name" value="DISEASE RESISTANCE PROTEIN RGA3"/>
    <property type="match status" value="1"/>
</dbReference>
<dbReference type="InterPro" id="IPR002182">
    <property type="entry name" value="NB-ARC"/>
</dbReference>
<name>A0A392RUM5_9FABA</name>
<evidence type="ECO:0000256" key="1">
    <source>
        <dbReference type="ARBA" id="ARBA00022821"/>
    </source>
</evidence>
<dbReference type="GO" id="GO:0006952">
    <property type="term" value="P:defense response"/>
    <property type="evidence" value="ECO:0007669"/>
    <property type="project" value="UniProtKB-KW"/>
</dbReference>
<comment type="caution">
    <text evidence="3">The sequence shown here is derived from an EMBL/GenBank/DDBJ whole genome shotgun (WGS) entry which is preliminary data.</text>
</comment>
<accession>A0A392RUM5</accession>
<organism evidence="3 4">
    <name type="scientific">Trifolium medium</name>
    <dbReference type="NCBI Taxonomy" id="97028"/>
    <lineage>
        <taxon>Eukaryota</taxon>
        <taxon>Viridiplantae</taxon>
        <taxon>Streptophyta</taxon>
        <taxon>Embryophyta</taxon>
        <taxon>Tracheophyta</taxon>
        <taxon>Spermatophyta</taxon>
        <taxon>Magnoliopsida</taxon>
        <taxon>eudicotyledons</taxon>
        <taxon>Gunneridae</taxon>
        <taxon>Pentapetalae</taxon>
        <taxon>rosids</taxon>
        <taxon>fabids</taxon>
        <taxon>Fabales</taxon>
        <taxon>Fabaceae</taxon>
        <taxon>Papilionoideae</taxon>
        <taxon>50 kb inversion clade</taxon>
        <taxon>NPAAA clade</taxon>
        <taxon>Hologalegina</taxon>
        <taxon>IRL clade</taxon>
        <taxon>Trifolieae</taxon>
        <taxon>Trifolium</taxon>
    </lineage>
</organism>
<protein>
    <submittedName>
        <fullName evidence="3">CC-NBS-LRR resistance protein</fullName>
    </submittedName>
</protein>
<dbReference type="SUPFAM" id="SSF52540">
    <property type="entry name" value="P-loop containing nucleoside triphosphate hydrolases"/>
    <property type="match status" value="1"/>
</dbReference>
<reference evidence="3 4" key="1">
    <citation type="journal article" date="2018" name="Front. Plant Sci.">
        <title>Red Clover (Trifolium pratense) and Zigzag Clover (T. medium) - A Picture of Genomic Similarities and Differences.</title>
        <authorList>
            <person name="Dluhosova J."/>
            <person name="Istvanek J."/>
            <person name="Nedelnik J."/>
            <person name="Repkova J."/>
        </authorList>
    </citation>
    <scope>NUCLEOTIDE SEQUENCE [LARGE SCALE GENOMIC DNA]</scope>
    <source>
        <strain evidence="4">cv. 10/8</strain>
        <tissue evidence="3">Leaf</tissue>
    </source>
</reference>
<keyword evidence="4" id="KW-1185">Reference proteome</keyword>
<dbReference type="Gene3D" id="3.40.50.300">
    <property type="entry name" value="P-loop containing nucleotide triphosphate hydrolases"/>
    <property type="match status" value="1"/>
</dbReference>
<dbReference type="AlphaFoldDB" id="A0A392RUM5"/>
<feature type="non-terminal residue" evidence="3">
    <location>
        <position position="120"/>
    </location>
</feature>
<sequence>IGKTKLARLVCEDDQVKLNFGFQPIWINDIHDTFDVESIANRVTTTEGKRLLLVIDDLCVEIKHDDLEKLQKKLTEVVGSRTDTAILITTRSNHVANSIAAGHVLKLQALNQEESWSLFQ</sequence>
<keyword evidence="1" id="KW-0611">Plant defense</keyword>
<dbReference type="GO" id="GO:0043531">
    <property type="term" value="F:ADP binding"/>
    <property type="evidence" value="ECO:0007669"/>
    <property type="project" value="InterPro"/>
</dbReference>
<proteinExistence type="predicted"/>
<dbReference type="Proteomes" id="UP000265520">
    <property type="component" value="Unassembled WGS sequence"/>
</dbReference>
<dbReference type="Pfam" id="PF00931">
    <property type="entry name" value="NB-ARC"/>
    <property type="match status" value="1"/>
</dbReference>
<evidence type="ECO:0000313" key="4">
    <source>
        <dbReference type="Proteomes" id="UP000265520"/>
    </source>
</evidence>
<evidence type="ECO:0000259" key="2">
    <source>
        <dbReference type="Pfam" id="PF00931"/>
    </source>
</evidence>
<feature type="non-terminal residue" evidence="3">
    <location>
        <position position="1"/>
    </location>
</feature>
<dbReference type="InterPro" id="IPR027417">
    <property type="entry name" value="P-loop_NTPase"/>
</dbReference>
<feature type="domain" description="NB-ARC" evidence="2">
    <location>
        <begin position="47"/>
        <end position="120"/>
    </location>
</feature>
<dbReference type="PANTHER" id="PTHR36766">
    <property type="entry name" value="PLANT BROAD-SPECTRUM MILDEW RESISTANCE PROTEIN RPW8"/>
    <property type="match status" value="1"/>
</dbReference>